<feature type="chain" id="PRO_5029758341" evidence="2">
    <location>
        <begin position="22"/>
        <end position="299"/>
    </location>
</feature>
<proteinExistence type="predicted"/>
<keyword evidence="1" id="KW-0812">Transmembrane</keyword>
<evidence type="ECO:0000313" key="4">
    <source>
        <dbReference type="WBParaSite" id="HCON_00104230-00002"/>
    </source>
</evidence>
<feature type="signal peptide" evidence="2">
    <location>
        <begin position="1"/>
        <end position="21"/>
    </location>
</feature>
<protein>
    <submittedName>
        <fullName evidence="4">EGF-like domain-containing protein</fullName>
    </submittedName>
</protein>
<keyword evidence="2" id="KW-0732">Signal</keyword>
<keyword evidence="1" id="KW-1133">Transmembrane helix</keyword>
<feature type="transmembrane region" description="Helical" evidence="1">
    <location>
        <begin position="199"/>
        <end position="225"/>
    </location>
</feature>
<keyword evidence="3" id="KW-1185">Reference proteome</keyword>
<sequence>MMLKLALIFLSVLELLTITDGSVRSGPNRRSWRGQERRRFGYHMSGYEKPTFEVATIRDDPVIIASILNCDPVGTWLRHRHRCICRPHFYGLRCERIHRCVSGRPRNVSCSYPEIEHMAAVKARCLPGTDEMIEICECFDGYCGPLCEQQIQQKPLSLRLPPRRTEPVMEFLPYSGEDSEEEAYHDDDYSFWTPDNSHWIVFILLHFVLVVIALTAVAVTVVCYLRRKKTNYYVINEFSKTSRPHAEEDCDKPSLPPSYDEIVNEVDVANENVQERPEGLPDYPTLVINCEGRQPYLHV</sequence>
<name>A0A7I4YL29_HAECO</name>
<dbReference type="WBParaSite" id="HCON_00104230-00002">
    <property type="protein sequence ID" value="HCON_00104230-00002"/>
    <property type="gene ID" value="HCON_00104230"/>
</dbReference>
<evidence type="ECO:0000256" key="1">
    <source>
        <dbReference type="SAM" id="Phobius"/>
    </source>
</evidence>
<accession>A0A7I4YL29</accession>
<keyword evidence="1" id="KW-0472">Membrane</keyword>
<dbReference type="Proteomes" id="UP000025227">
    <property type="component" value="Unplaced"/>
</dbReference>
<evidence type="ECO:0000313" key="3">
    <source>
        <dbReference type="Proteomes" id="UP000025227"/>
    </source>
</evidence>
<dbReference type="AlphaFoldDB" id="A0A7I4YL29"/>
<dbReference type="OrthoDB" id="286301at2759"/>
<organism evidence="3 4">
    <name type="scientific">Haemonchus contortus</name>
    <name type="common">Barber pole worm</name>
    <dbReference type="NCBI Taxonomy" id="6289"/>
    <lineage>
        <taxon>Eukaryota</taxon>
        <taxon>Metazoa</taxon>
        <taxon>Ecdysozoa</taxon>
        <taxon>Nematoda</taxon>
        <taxon>Chromadorea</taxon>
        <taxon>Rhabditida</taxon>
        <taxon>Rhabditina</taxon>
        <taxon>Rhabditomorpha</taxon>
        <taxon>Strongyloidea</taxon>
        <taxon>Trichostrongylidae</taxon>
        <taxon>Haemonchus</taxon>
    </lineage>
</organism>
<reference evidence="4" key="1">
    <citation type="submission" date="2020-12" db="UniProtKB">
        <authorList>
            <consortium name="WormBaseParasite"/>
        </authorList>
    </citation>
    <scope>IDENTIFICATION</scope>
    <source>
        <strain evidence="4">MHco3</strain>
    </source>
</reference>
<evidence type="ECO:0000256" key="2">
    <source>
        <dbReference type="SAM" id="SignalP"/>
    </source>
</evidence>